<keyword evidence="2" id="KW-1185">Reference proteome</keyword>
<evidence type="ECO:0000313" key="2">
    <source>
        <dbReference type="Proteomes" id="UP000243197"/>
    </source>
</evidence>
<name>A0A1J1E422_9FLAO</name>
<evidence type="ECO:0000313" key="1">
    <source>
        <dbReference type="EMBL" id="BAV94796.1"/>
    </source>
</evidence>
<proteinExistence type="predicted"/>
<gene>
    <name evidence="1" type="ORF">JBKA6_0783</name>
</gene>
<accession>A0A1J1E422</accession>
<organism evidence="1 2">
    <name type="scientific">Ichthyobacterium seriolicida</name>
    <dbReference type="NCBI Taxonomy" id="242600"/>
    <lineage>
        <taxon>Bacteria</taxon>
        <taxon>Pseudomonadati</taxon>
        <taxon>Bacteroidota</taxon>
        <taxon>Flavobacteriia</taxon>
        <taxon>Flavobacteriales</taxon>
        <taxon>Ichthyobacteriaceae</taxon>
        <taxon>Ichthyobacterium</taxon>
    </lineage>
</organism>
<dbReference type="AlphaFoldDB" id="A0A1J1E422"/>
<dbReference type="EMBL" id="AP014564">
    <property type="protein sequence ID" value="BAV94796.1"/>
    <property type="molecule type" value="Genomic_DNA"/>
</dbReference>
<protein>
    <submittedName>
        <fullName evidence="1">Transposase</fullName>
    </submittedName>
</protein>
<sequence length="51" mass="5891">MLIPKSKNMADGVENVIISLYFKGMSNSDIEDQIQELYDFYISTYHASQIE</sequence>
<dbReference type="Proteomes" id="UP000243197">
    <property type="component" value="Chromosome"/>
</dbReference>
<reference evidence="1 2" key="1">
    <citation type="submission" date="2014-03" db="EMBL/GenBank/DDBJ databases">
        <title>complete genome sequence of Flavobacteriaceae bacterium JBKA-6.</title>
        <authorList>
            <person name="Takano T."/>
            <person name="Nakamura Y."/>
            <person name="Takuma S."/>
            <person name="Yasuike M."/>
            <person name="Matsuyama T."/>
            <person name="Sakai T."/>
            <person name="Fujiwara A."/>
            <person name="Kimoto K."/>
            <person name="Fukuda Y."/>
            <person name="Kondo H."/>
            <person name="Hirono I."/>
            <person name="Nakayasu C."/>
        </authorList>
    </citation>
    <scope>NUCLEOTIDE SEQUENCE [LARGE SCALE GENOMIC DNA]</scope>
    <source>
        <strain evidence="1 2">JBKA-6</strain>
    </source>
</reference>
<dbReference type="KEGG" id="ise:JBKA6_0783"/>